<keyword evidence="5 9" id="KW-0227">DNA damage</keyword>
<evidence type="ECO:0000256" key="7">
    <source>
        <dbReference type="ARBA" id="ARBA00023204"/>
    </source>
</evidence>
<evidence type="ECO:0000256" key="5">
    <source>
        <dbReference type="ARBA" id="ARBA00022763"/>
    </source>
</evidence>
<feature type="domain" description="RecF/RecN/SMC N-terminal" evidence="11">
    <location>
        <begin position="5"/>
        <end position="517"/>
    </location>
</feature>
<dbReference type="Pfam" id="PF02463">
    <property type="entry name" value="SMC_N"/>
    <property type="match status" value="1"/>
</dbReference>
<keyword evidence="4" id="KW-0547">Nucleotide-binding</keyword>
<keyword evidence="13" id="KW-1185">Reference proteome</keyword>
<dbReference type="FunFam" id="3.40.50.300:FF:000356">
    <property type="entry name" value="DNA repair protein RecN"/>
    <property type="match status" value="1"/>
</dbReference>
<dbReference type="GO" id="GO:0005524">
    <property type="term" value="F:ATP binding"/>
    <property type="evidence" value="ECO:0007669"/>
    <property type="project" value="UniProtKB-KW"/>
</dbReference>
<evidence type="ECO:0000256" key="1">
    <source>
        <dbReference type="ARBA" id="ARBA00003618"/>
    </source>
</evidence>
<comment type="function">
    <text evidence="1 9">May be involved in recombinational repair of damaged DNA.</text>
</comment>
<dbReference type="AlphaFoldDB" id="A0A0R2AQP2"/>
<keyword evidence="6" id="KW-0067">ATP-binding</keyword>
<feature type="coiled-coil region" evidence="10">
    <location>
        <begin position="350"/>
        <end position="377"/>
    </location>
</feature>
<dbReference type="FunFam" id="3.40.50.300:FF:000319">
    <property type="entry name" value="DNA repair protein RecN"/>
    <property type="match status" value="1"/>
</dbReference>
<proteinExistence type="inferred from homology"/>
<dbReference type="Proteomes" id="UP000052012">
    <property type="component" value="Unassembled WGS sequence"/>
</dbReference>
<reference evidence="12 13" key="1">
    <citation type="journal article" date="2015" name="Genome Announc.">
        <title>Expanding the biotechnology potential of lactobacilli through comparative genomics of 213 strains and associated genera.</title>
        <authorList>
            <person name="Sun Z."/>
            <person name="Harris H.M."/>
            <person name="McCann A."/>
            <person name="Guo C."/>
            <person name="Argimon S."/>
            <person name="Zhang W."/>
            <person name="Yang X."/>
            <person name="Jeffery I.B."/>
            <person name="Cooney J.C."/>
            <person name="Kagawa T.F."/>
            <person name="Liu W."/>
            <person name="Song Y."/>
            <person name="Salvetti E."/>
            <person name="Wrobel A."/>
            <person name="Rasinkangas P."/>
            <person name="Parkhill J."/>
            <person name="Rea M.C."/>
            <person name="O'Sullivan O."/>
            <person name="Ritari J."/>
            <person name="Douillard F.P."/>
            <person name="Paul Ross R."/>
            <person name="Yang R."/>
            <person name="Briner A.E."/>
            <person name="Felis G.E."/>
            <person name="de Vos W.M."/>
            <person name="Barrangou R."/>
            <person name="Klaenhammer T.R."/>
            <person name="Caufield P.W."/>
            <person name="Cui Y."/>
            <person name="Zhang H."/>
            <person name="O'Toole P.W."/>
        </authorList>
    </citation>
    <scope>NUCLEOTIDE SEQUENCE [LARGE SCALE GENOMIC DNA]</scope>
    <source>
        <strain evidence="12 13">DSM 23829</strain>
    </source>
</reference>
<keyword evidence="7 9" id="KW-0234">DNA repair</keyword>
<evidence type="ECO:0000256" key="3">
    <source>
        <dbReference type="ARBA" id="ARBA00021315"/>
    </source>
</evidence>
<dbReference type="PANTHER" id="PTHR11059">
    <property type="entry name" value="DNA REPAIR PROTEIN RECN"/>
    <property type="match status" value="1"/>
</dbReference>
<evidence type="ECO:0000259" key="11">
    <source>
        <dbReference type="Pfam" id="PF02463"/>
    </source>
</evidence>
<dbReference type="Gene3D" id="3.40.50.300">
    <property type="entry name" value="P-loop containing nucleotide triphosphate hydrolases"/>
    <property type="match status" value="2"/>
</dbReference>
<name>A0A0R2AQP2_9LACO</name>
<dbReference type="PANTHER" id="PTHR11059:SF0">
    <property type="entry name" value="DNA REPAIR PROTEIN RECN"/>
    <property type="match status" value="1"/>
</dbReference>
<dbReference type="PATRIC" id="fig|1423781.4.peg.188"/>
<evidence type="ECO:0000256" key="9">
    <source>
        <dbReference type="PIRNR" id="PIRNR003128"/>
    </source>
</evidence>
<accession>A0A0R2AQP2</accession>
<dbReference type="InterPro" id="IPR004604">
    <property type="entry name" value="DNA_recomb/repair_RecN"/>
</dbReference>
<evidence type="ECO:0000256" key="8">
    <source>
        <dbReference type="ARBA" id="ARBA00033408"/>
    </source>
</evidence>
<dbReference type="InterPro" id="IPR003395">
    <property type="entry name" value="RecF/RecN/SMC_N"/>
</dbReference>
<dbReference type="NCBIfam" id="TIGR00634">
    <property type="entry name" value="recN"/>
    <property type="match status" value="1"/>
</dbReference>
<dbReference type="GO" id="GO:0009432">
    <property type="term" value="P:SOS response"/>
    <property type="evidence" value="ECO:0007669"/>
    <property type="project" value="TreeGrafter"/>
</dbReference>
<comment type="similarity">
    <text evidence="2 9">Belongs to the RecN family.</text>
</comment>
<keyword evidence="10" id="KW-0175">Coiled coil</keyword>
<evidence type="ECO:0000313" key="12">
    <source>
        <dbReference type="EMBL" id="KRM68068.1"/>
    </source>
</evidence>
<dbReference type="CDD" id="cd03241">
    <property type="entry name" value="ABC_RecN"/>
    <property type="match status" value="2"/>
</dbReference>
<comment type="caution">
    <text evidence="12">The sequence shown here is derived from an EMBL/GenBank/DDBJ whole genome shotgun (WGS) entry which is preliminary data.</text>
</comment>
<evidence type="ECO:0000313" key="13">
    <source>
        <dbReference type="Proteomes" id="UP000052012"/>
    </source>
</evidence>
<dbReference type="STRING" id="1423781.FD06_GL000186"/>
<evidence type="ECO:0000256" key="2">
    <source>
        <dbReference type="ARBA" id="ARBA00009441"/>
    </source>
</evidence>
<evidence type="ECO:0000256" key="4">
    <source>
        <dbReference type="ARBA" id="ARBA00022741"/>
    </source>
</evidence>
<organism evidence="12 13">
    <name type="scientific">Apilactobacillus ozensis DSM 23829 = JCM 17196</name>
    <dbReference type="NCBI Taxonomy" id="1423781"/>
    <lineage>
        <taxon>Bacteria</taxon>
        <taxon>Bacillati</taxon>
        <taxon>Bacillota</taxon>
        <taxon>Bacilli</taxon>
        <taxon>Lactobacillales</taxon>
        <taxon>Lactobacillaceae</taxon>
        <taxon>Apilactobacillus</taxon>
    </lineage>
</organism>
<dbReference type="InterPro" id="IPR027417">
    <property type="entry name" value="P-loop_NTPase"/>
</dbReference>
<evidence type="ECO:0000256" key="6">
    <source>
        <dbReference type="ARBA" id="ARBA00022840"/>
    </source>
</evidence>
<dbReference type="PIRSF" id="PIRSF003128">
    <property type="entry name" value="RecN"/>
    <property type="match status" value="1"/>
</dbReference>
<dbReference type="GO" id="GO:0043590">
    <property type="term" value="C:bacterial nucleoid"/>
    <property type="evidence" value="ECO:0007669"/>
    <property type="project" value="TreeGrafter"/>
</dbReference>
<dbReference type="EMBL" id="AYYQ01000031">
    <property type="protein sequence ID" value="KRM68068.1"/>
    <property type="molecule type" value="Genomic_DNA"/>
</dbReference>
<dbReference type="GO" id="GO:0006310">
    <property type="term" value="P:DNA recombination"/>
    <property type="evidence" value="ECO:0007669"/>
    <property type="project" value="InterPro"/>
</dbReference>
<evidence type="ECO:0000256" key="10">
    <source>
        <dbReference type="SAM" id="Coils"/>
    </source>
</evidence>
<gene>
    <name evidence="12" type="ORF">FD06_GL000186</name>
</gene>
<protein>
    <recommendedName>
        <fullName evidence="3 9">DNA repair protein RecN</fullName>
    </recommendedName>
    <alternativeName>
        <fullName evidence="8 9">Recombination protein N</fullName>
    </alternativeName>
</protein>
<sequence length="568" mass="64135">MISLLQELSIDNLAIIEHLDLNFSDGMTVLTGETGAGKSIIIDAVSLLAGGRGSQTFIRNGAKKLNIQGLFSFDDSNPTYTTLDDLGINHDDGSVIIQREIYRNGRNVCRVNGILVNTTNLKAIGNTIVDIQGQNEHQELMNTDKHVHLLDAFNSSKITPVLNKYRTYYLKYTKLNHMVQKKRDNQYEWTQRIDMLKFQTDEIEKANLTNDNEEQELLNERDYLRNYQKIVDALSKTFSILNGDDSIIPIDMIGEAKNSIKDIENLDSSFQDISDSINNAYYSLQDASNSISSQLDLQEFDENRLNEIEQRLNLINVLKHKYGNSVAEIIDYYHKSKKELDEMLLNQGDSNHLEEELNATKEKLMTASEELNSIRASTAESLEKAVHSQLADLYMSKSIFSVHFQKLPENDFRSYGNVKIEFYIRTNPGENLQPLAKIASGGELSRIMLALKTIFAANQNVTSIIFDEVDTGVSGRVAQAIAEKISQIARHAQVLCITHLPQVASMADHHYFIKKSSTENSTETNVLRLNDDDRIKELARMLAGTKITELTIDHAKELLKLANQAKSH</sequence>
<dbReference type="GO" id="GO:0006281">
    <property type="term" value="P:DNA repair"/>
    <property type="evidence" value="ECO:0007669"/>
    <property type="project" value="UniProtKB-KW"/>
</dbReference>
<dbReference type="SUPFAM" id="SSF52540">
    <property type="entry name" value="P-loop containing nucleoside triphosphate hydrolases"/>
    <property type="match status" value="2"/>
</dbReference>